<keyword evidence="2" id="KW-0732">Signal</keyword>
<dbReference type="Proteomes" id="UP001179363">
    <property type="component" value="Unassembled WGS sequence"/>
</dbReference>
<evidence type="ECO:0000256" key="2">
    <source>
        <dbReference type="SAM" id="SignalP"/>
    </source>
</evidence>
<keyword evidence="1" id="KW-1133">Transmembrane helix</keyword>
<accession>A0ABS9ECK7</accession>
<name>A0ABS9ECK7_9FLAO</name>
<evidence type="ECO:0000256" key="1">
    <source>
        <dbReference type="SAM" id="Phobius"/>
    </source>
</evidence>
<feature type="signal peptide" evidence="2">
    <location>
        <begin position="1"/>
        <end position="26"/>
    </location>
</feature>
<evidence type="ECO:0008006" key="5">
    <source>
        <dbReference type="Google" id="ProtNLM"/>
    </source>
</evidence>
<dbReference type="RefSeq" id="WP_236132731.1">
    <property type="nucleotide sequence ID" value="NZ_JAKGTH010000006.1"/>
</dbReference>
<comment type="caution">
    <text evidence="3">The sequence shown here is derived from an EMBL/GenBank/DDBJ whole genome shotgun (WGS) entry which is preliminary data.</text>
</comment>
<proteinExistence type="predicted"/>
<reference evidence="3" key="1">
    <citation type="submission" date="2022-01" db="EMBL/GenBank/DDBJ databases">
        <title>Gillisia lutea sp. nov., isolated from marine plastic residues from the Malvarosa beach (Valencia, Spain).</title>
        <authorList>
            <person name="Vidal-Verdu A."/>
            <person name="Molina-Menor E."/>
            <person name="Satari L."/>
            <person name="Pascual J."/>
            <person name="Pereto J."/>
            <person name="Porcar M."/>
        </authorList>
    </citation>
    <scope>NUCLEOTIDE SEQUENCE</scope>
    <source>
        <strain evidence="3">M10.2A</strain>
    </source>
</reference>
<dbReference type="EMBL" id="JAKGTH010000006">
    <property type="protein sequence ID" value="MCF4100592.1"/>
    <property type="molecule type" value="Genomic_DNA"/>
</dbReference>
<evidence type="ECO:0000313" key="3">
    <source>
        <dbReference type="EMBL" id="MCF4100592.1"/>
    </source>
</evidence>
<feature type="transmembrane region" description="Helical" evidence="1">
    <location>
        <begin position="48"/>
        <end position="65"/>
    </location>
</feature>
<keyword evidence="4" id="KW-1185">Reference proteome</keyword>
<feature type="chain" id="PRO_5045994694" description="Signal peptidase" evidence="2">
    <location>
        <begin position="27"/>
        <end position="71"/>
    </location>
</feature>
<sequence length="71" mass="7877">MRYTILRNIFPLFFLLMMCGNCLAVAEQEPPTPQKQGIPPPPGLPIDDYIPVLIIAGVLLGVYVLRNKKPA</sequence>
<protein>
    <recommendedName>
        <fullName evidence="5">Signal peptidase</fullName>
    </recommendedName>
</protein>
<keyword evidence="1" id="KW-0812">Transmembrane</keyword>
<gene>
    <name evidence="3" type="ORF">L1I30_02825</name>
</gene>
<evidence type="ECO:0000313" key="4">
    <source>
        <dbReference type="Proteomes" id="UP001179363"/>
    </source>
</evidence>
<organism evidence="3 4">
    <name type="scientific">Gillisia lutea</name>
    <dbReference type="NCBI Taxonomy" id="2909668"/>
    <lineage>
        <taxon>Bacteria</taxon>
        <taxon>Pseudomonadati</taxon>
        <taxon>Bacteroidota</taxon>
        <taxon>Flavobacteriia</taxon>
        <taxon>Flavobacteriales</taxon>
        <taxon>Flavobacteriaceae</taxon>
        <taxon>Gillisia</taxon>
    </lineage>
</organism>
<keyword evidence="1" id="KW-0472">Membrane</keyword>